<evidence type="ECO:0000259" key="1">
    <source>
        <dbReference type="Pfam" id="PF00339"/>
    </source>
</evidence>
<evidence type="ECO:0000313" key="3">
    <source>
        <dbReference type="Proteomes" id="UP000799750"/>
    </source>
</evidence>
<dbReference type="EMBL" id="MU004188">
    <property type="protein sequence ID" value="KAF2496215.1"/>
    <property type="molecule type" value="Genomic_DNA"/>
</dbReference>
<evidence type="ECO:0000313" key="2">
    <source>
        <dbReference type="EMBL" id="KAF2496215.1"/>
    </source>
</evidence>
<proteinExistence type="predicted"/>
<dbReference type="OrthoDB" id="3892815at2759"/>
<accession>A0A6A6QUY1</accession>
<name>A0A6A6QUY1_9PEZI</name>
<protein>
    <recommendedName>
        <fullName evidence="1">Arrestin-like N-terminal domain-containing protein</fullName>
    </recommendedName>
</protein>
<reference evidence="2" key="1">
    <citation type="journal article" date="2020" name="Stud. Mycol.">
        <title>101 Dothideomycetes genomes: a test case for predicting lifestyles and emergence of pathogens.</title>
        <authorList>
            <person name="Haridas S."/>
            <person name="Albert R."/>
            <person name="Binder M."/>
            <person name="Bloem J."/>
            <person name="Labutti K."/>
            <person name="Salamov A."/>
            <person name="Andreopoulos B."/>
            <person name="Baker S."/>
            <person name="Barry K."/>
            <person name="Bills G."/>
            <person name="Bluhm B."/>
            <person name="Cannon C."/>
            <person name="Castanera R."/>
            <person name="Culley D."/>
            <person name="Daum C."/>
            <person name="Ezra D."/>
            <person name="Gonzalez J."/>
            <person name="Henrissat B."/>
            <person name="Kuo A."/>
            <person name="Liang C."/>
            <person name="Lipzen A."/>
            <person name="Lutzoni F."/>
            <person name="Magnuson J."/>
            <person name="Mondo S."/>
            <person name="Nolan M."/>
            <person name="Ohm R."/>
            <person name="Pangilinan J."/>
            <person name="Park H.-J."/>
            <person name="Ramirez L."/>
            <person name="Alfaro M."/>
            <person name="Sun H."/>
            <person name="Tritt A."/>
            <person name="Yoshinaga Y."/>
            <person name="Zwiers L.-H."/>
            <person name="Turgeon B."/>
            <person name="Goodwin S."/>
            <person name="Spatafora J."/>
            <person name="Crous P."/>
            <person name="Grigoriev I."/>
        </authorList>
    </citation>
    <scope>NUCLEOTIDE SEQUENCE</scope>
    <source>
        <strain evidence="2">CBS 269.34</strain>
    </source>
</reference>
<dbReference type="Gene3D" id="2.60.40.640">
    <property type="match status" value="1"/>
</dbReference>
<organism evidence="2 3">
    <name type="scientific">Lophium mytilinum</name>
    <dbReference type="NCBI Taxonomy" id="390894"/>
    <lineage>
        <taxon>Eukaryota</taxon>
        <taxon>Fungi</taxon>
        <taxon>Dikarya</taxon>
        <taxon>Ascomycota</taxon>
        <taxon>Pezizomycotina</taxon>
        <taxon>Dothideomycetes</taxon>
        <taxon>Pleosporomycetidae</taxon>
        <taxon>Mytilinidiales</taxon>
        <taxon>Mytilinidiaceae</taxon>
        <taxon>Lophium</taxon>
    </lineage>
</organism>
<sequence length="150" mass="16498">MGLFSSSKSDQPQTPLPSLELRLAHSKDTVIKPGNTITGEVTLSTTVPITPQSIEVAFWGQSQTWIRTSSTSNNSTTYYHFRDDAPLFRVTSNVLPKADGGALLPGQPYTMPFTFTTPMGTGFHRANIYKHPEDAVFTTGPHDLPPTFFH</sequence>
<gene>
    <name evidence="2" type="ORF">BU16DRAFT_460524</name>
</gene>
<keyword evidence="3" id="KW-1185">Reference proteome</keyword>
<dbReference type="Pfam" id="PF00339">
    <property type="entry name" value="Arrestin_N"/>
    <property type="match status" value="1"/>
</dbReference>
<dbReference type="InterPro" id="IPR014752">
    <property type="entry name" value="Arrestin-like_C"/>
</dbReference>
<feature type="non-terminal residue" evidence="2">
    <location>
        <position position="150"/>
    </location>
</feature>
<dbReference type="InterPro" id="IPR011021">
    <property type="entry name" value="Arrestin-like_N"/>
</dbReference>
<feature type="domain" description="Arrestin-like N-terminal" evidence="1">
    <location>
        <begin position="26"/>
        <end position="118"/>
    </location>
</feature>
<dbReference type="AlphaFoldDB" id="A0A6A6QUY1"/>
<dbReference type="Proteomes" id="UP000799750">
    <property type="component" value="Unassembled WGS sequence"/>
</dbReference>